<evidence type="ECO:0000313" key="2">
    <source>
        <dbReference type="EMBL" id="KQJ82665.1"/>
    </source>
</evidence>
<proteinExistence type="predicted"/>
<sequence>MARFASSCRRSHRRPAAAPASAEAAALRAPKTPCTPIGASVRCLCWNVAHSHTRRHSQARRVATTAPAPNDAVHAHRLGLFFPVSDRVSRLGLVVNDSKPTASNPLHPILSSLRYSELSTLLHTSSIPLHRILEGSRGHLRIFLRQEFELSDELEASAMPLVAVPCH</sequence>
<evidence type="ECO:0000256" key="1">
    <source>
        <dbReference type="SAM" id="MobiDB-lite"/>
    </source>
</evidence>
<reference evidence="2" key="2">
    <citation type="submission" date="2017-06" db="EMBL/GenBank/DDBJ databases">
        <title>WGS assembly of Brachypodium distachyon.</title>
        <authorList>
            <consortium name="The International Brachypodium Initiative"/>
            <person name="Lucas S."/>
            <person name="Harmon-Smith M."/>
            <person name="Lail K."/>
            <person name="Tice H."/>
            <person name="Grimwood J."/>
            <person name="Bruce D."/>
            <person name="Barry K."/>
            <person name="Shu S."/>
            <person name="Lindquist E."/>
            <person name="Wang M."/>
            <person name="Pitluck S."/>
            <person name="Vogel J.P."/>
            <person name="Garvin D.F."/>
            <person name="Mockler T.C."/>
            <person name="Schmutz J."/>
            <person name="Rokhsar D."/>
            <person name="Bevan M.W."/>
        </authorList>
    </citation>
    <scope>NUCLEOTIDE SEQUENCE</scope>
    <source>
        <strain evidence="2">Bd21</strain>
    </source>
</reference>
<keyword evidence="4" id="KW-1185">Reference proteome</keyword>
<dbReference type="Gramene" id="KQJ82665">
    <property type="protein sequence ID" value="KQJ82665"/>
    <property type="gene ID" value="BRADI_5g10348v3"/>
</dbReference>
<feature type="region of interest" description="Disordered" evidence="1">
    <location>
        <begin position="1"/>
        <end position="25"/>
    </location>
</feature>
<dbReference type="EnsemblPlants" id="KQJ82665">
    <property type="protein sequence ID" value="KQJ82665"/>
    <property type="gene ID" value="BRADI_5g10348v3"/>
</dbReference>
<accession>A0A0Q3P1W3</accession>
<reference evidence="2 3" key="1">
    <citation type="journal article" date="2010" name="Nature">
        <title>Genome sequencing and analysis of the model grass Brachypodium distachyon.</title>
        <authorList>
            <consortium name="International Brachypodium Initiative"/>
        </authorList>
    </citation>
    <scope>NUCLEOTIDE SEQUENCE [LARGE SCALE GENOMIC DNA]</scope>
    <source>
        <strain evidence="2">Bd21</strain>
        <strain evidence="3">cv. Bd21</strain>
    </source>
</reference>
<dbReference type="RefSeq" id="XP_024311923.1">
    <property type="nucleotide sequence ID" value="XM_024456155.1"/>
</dbReference>
<dbReference type="AlphaFoldDB" id="A0A0Q3P1W3"/>
<name>A0A0Q3P1W3_BRADI</name>
<reference evidence="3" key="3">
    <citation type="submission" date="2018-08" db="UniProtKB">
        <authorList>
            <consortium name="EnsemblPlants"/>
        </authorList>
    </citation>
    <scope>IDENTIFICATION</scope>
    <source>
        <strain evidence="3">cv. Bd21</strain>
    </source>
</reference>
<evidence type="ECO:0000313" key="3">
    <source>
        <dbReference type="EnsemblPlants" id="KQJ82665"/>
    </source>
</evidence>
<gene>
    <name evidence="3" type="primary">LOC112269429</name>
    <name evidence="2" type="ORF">BRADI_5g10348v3</name>
</gene>
<protein>
    <submittedName>
        <fullName evidence="2 3">Uncharacterized protein</fullName>
    </submittedName>
</protein>
<organism evidence="2">
    <name type="scientific">Brachypodium distachyon</name>
    <name type="common">Purple false brome</name>
    <name type="synonym">Trachynia distachya</name>
    <dbReference type="NCBI Taxonomy" id="15368"/>
    <lineage>
        <taxon>Eukaryota</taxon>
        <taxon>Viridiplantae</taxon>
        <taxon>Streptophyta</taxon>
        <taxon>Embryophyta</taxon>
        <taxon>Tracheophyta</taxon>
        <taxon>Spermatophyta</taxon>
        <taxon>Magnoliopsida</taxon>
        <taxon>Liliopsida</taxon>
        <taxon>Poales</taxon>
        <taxon>Poaceae</taxon>
        <taxon>BOP clade</taxon>
        <taxon>Pooideae</taxon>
        <taxon>Stipodae</taxon>
        <taxon>Brachypodieae</taxon>
        <taxon>Brachypodium</taxon>
    </lineage>
</organism>
<feature type="compositionally biased region" description="Low complexity" evidence="1">
    <location>
        <begin position="16"/>
        <end position="25"/>
    </location>
</feature>
<evidence type="ECO:0000313" key="4">
    <source>
        <dbReference type="Proteomes" id="UP000008810"/>
    </source>
</evidence>
<dbReference type="GeneID" id="112269429"/>
<dbReference type="EMBL" id="CM000884">
    <property type="protein sequence ID" value="KQJ82665.1"/>
    <property type="molecule type" value="Genomic_DNA"/>
</dbReference>
<dbReference type="Proteomes" id="UP000008810">
    <property type="component" value="Chromosome 5"/>
</dbReference>